<gene>
    <name evidence="2" type="ORF">THITE_2108822</name>
</gene>
<dbReference type="KEGG" id="ttt:THITE_2108822"/>
<evidence type="ECO:0000313" key="3">
    <source>
        <dbReference type="Proteomes" id="UP000008181"/>
    </source>
</evidence>
<protein>
    <submittedName>
        <fullName evidence="2">Uncharacterized protein</fullName>
    </submittedName>
</protein>
<dbReference type="Proteomes" id="UP000008181">
    <property type="component" value="Chromosome 1"/>
</dbReference>
<name>G2QSK2_THETT</name>
<reference evidence="2 3" key="1">
    <citation type="journal article" date="2011" name="Nat. Biotechnol.">
        <title>Comparative genomic analysis of the thermophilic biomass-degrading fungi Myceliophthora thermophila and Thielavia terrestris.</title>
        <authorList>
            <person name="Berka R.M."/>
            <person name="Grigoriev I.V."/>
            <person name="Otillar R."/>
            <person name="Salamov A."/>
            <person name="Grimwood J."/>
            <person name="Reid I."/>
            <person name="Ishmael N."/>
            <person name="John T."/>
            <person name="Darmond C."/>
            <person name="Moisan M.-C."/>
            <person name="Henrissat B."/>
            <person name="Coutinho P.M."/>
            <person name="Lombard V."/>
            <person name="Natvig D.O."/>
            <person name="Lindquist E."/>
            <person name="Schmutz J."/>
            <person name="Lucas S."/>
            <person name="Harris P."/>
            <person name="Powlowski J."/>
            <person name="Bellemare A."/>
            <person name="Taylor D."/>
            <person name="Butler G."/>
            <person name="de Vries R.P."/>
            <person name="Allijn I.E."/>
            <person name="van den Brink J."/>
            <person name="Ushinsky S."/>
            <person name="Storms R."/>
            <person name="Powell A.J."/>
            <person name="Paulsen I.T."/>
            <person name="Elbourne L.D.H."/>
            <person name="Baker S.E."/>
            <person name="Magnuson J."/>
            <person name="LaBoissiere S."/>
            <person name="Clutterbuck A.J."/>
            <person name="Martinez D."/>
            <person name="Wogulis M."/>
            <person name="de Leon A.L."/>
            <person name="Rey M.W."/>
            <person name="Tsang A."/>
        </authorList>
    </citation>
    <scope>NUCLEOTIDE SEQUENCE [LARGE SCALE GENOMIC DNA]</scope>
    <source>
        <strain evidence="3">ATCC 38088 / NRRL 8126</strain>
    </source>
</reference>
<proteinExistence type="predicted"/>
<feature type="signal peptide" evidence="1">
    <location>
        <begin position="1"/>
        <end position="33"/>
    </location>
</feature>
<evidence type="ECO:0000313" key="2">
    <source>
        <dbReference type="EMBL" id="AEO63484.1"/>
    </source>
</evidence>
<accession>G2QSK2</accession>
<organism evidence="2 3">
    <name type="scientific">Thermothielavioides terrestris (strain ATCC 38088 / NRRL 8126)</name>
    <name type="common">Thielavia terrestris</name>
    <dbReference type="NCBI Taxonomy" id="578455"/>
    <lineage>
        <taxon>Eukaryota</taxon>
        <taxon>Fungi</taxon>
        <taxon>Dikarya</taxon>
        <taxon>Ascomycota</taxon>
        <taxon>Pezizomycotina</taxon>
        <taxon>Sordariomycetes</taxon>
        <taxon>Sordariomycetidae</taxon>
        <taxon>Sordariales</taxon>
        <taxon>Chaetomiaceae</taxon>
        <taxon>Thermothielavioides</taxon>
        <taxon>Thermothielavioides terrestris</taxon>
    </lineage>
</organism>
<sequence length="56" mass="6000">MVPFCPHAGCRFYCCLLLVALTVWAACVGGCHAVHWFSELRLCRSSLAGILGECAG</sequence>
<feature type="chain" id="PRO_5003436634" evidence="1">
    <location>
        <begin position="34"/>
        <end position="56"/>
    </location>
</feature>
<dbReference type="RefSeq" id="XP_003649820.1">
    <property type="nucleotide sequence ID" value="XM_003649772.1"/>
</dbReference>
<dbReference type="EMBL" id="CP003009">
    <property type="protein sequence ID" value="AEO63484.1"/>
    <property type="molecule type" value="Genomic_DNA"/>
</dbReference>
<dbReference type="AlphaFoldDB" id="G2QSK2"/>
<keyword evidence="3" id="KW-1185">Reference proteome</keyword>
<evidence type="ECO:0000256" key="1">
    <source>
        <dbReference type="SAM" id="SignalP"/>
    </source>
</evidence>
<keyword evidence="1" id="KW-0732">Signal</keyword>
<dbReference type="HOGENOM" id="CLU_3015857_0_0_1"/>
<dbReference type="GeneID" id="11517667"/>